<protein>
    <submittedName>
        <fullName evidence="6">Uncharacterized protein</fullName>
    </submittedName>
</protein>
<dbReference type="Proteomes" id="UP000014254">
    <property type="component" value="Unassembled WGS sequence"/>
</dbReference>
<feature type="transmembrane region" description="Helical" evidence="5">
    <location>
        <begin position="99"/>
        <end position="127"/>
    </location>
</feature>
<dbReference type="GO" id="GO:0035838">
    <property type="term" value="C:growing cell tip"/>
    <property type="evidence" value="ECO:0007669"/>
    <property type="project" value="TreeGrafter"/>
</dbReference>
<dbReference type="GO" id="GO:0032153">
    <property type="term" value="C:cell division site"/>
    <property type="evidence" value="ECO:0007669"/>
    <property type="project" value="TreeGrafter"/>
</dbReference>
<evidence type="ECO:0000313" key="6">
    <source>
        <dbReference type="EMBL" id="EPB84262.1"/>
    </source>
</evidence>
<accession>S2J7H6</accession>
<keyword evidence="7" id="KW-1185">Reference proteome</keyword>
<dbReference type="PANTHER" id="PTHR28013">
    <property type="entry name" value="PROTEIN DCV1-RELATED"/>
    <property type="match status" value="1"/>
</dbReference>
<keyword evidence="2 5" id="KW-0812">Transmembrane</keyword>
<reference evidence="7" key="1">
    <citation type="submission" date="2013-05" db="EMBL/GenBank/DDBJ databases">
        <title>The Genome sequence of Mucor circinelloides f. circinelloides 1006PhL.</title>
        <authorList>
            <consortium name="The Broad Institute Genomics Platform"/>
            <person name="Cuomo C."/>
            <person name="Earl A."/>
            <person name="Findley K."/>
            <person name="Lee S.C."/>
            <person name="Walker B."/>
            <person name="Young S."/>
            <person name="Zeng Q."/>
            <person name="Gargeya S."/>
            <person name="Fitzgerald M."/>
            <person name="Haas B."/>
            <person name="Abouelleil A."/>
            <person name="Allen A.W."/>
            <person name="Alvarado L."/>
            <person name="Arachchi H.M."/>
            <person name="Berlin A.M."/>
            <person name="Chapman S.B."/>
            <person name="Gainer-Dewar J."/>
            <person name="Goldberg J."/>
            <person name="Griggs A."/>
            <person name="Gujja S."/>
            <person name="Hansen M."/>
            <person name="Howarth C."/>
            <person name="Imamovic A."/>
            <person name="Ireland A."/>
            <person name="Larimer J."/>
            <person name="McCowan C."/>
            <person name="Murphy C."/>
            <person name="Pearson M."/>
            <person name="Poon T.W."/>
            <person name="Priest M."/>
            <person name="Roberts A."/>
            <person name="Saif S."/>
            <person name="Shea T."/>
            <person name="Sisk P."/>
            <person name="Sykes S."/>
            <person name="Wortman J."/>
            <person name="Nusbaum C."/>
            <person name="Birren B."/>
        </authorList>
    </citation>
    <scope>NUCLEOTIDE SEQUENCE [LARGE SCALE GENOMIC DNA]</scope>
    <source>
        <strain evidence="7">1006PhL</strain>
    </source>
</reference>
<proteinExistence type="predicted"/>
<organism evidence="6 7">
    <name type="scientific">Mucor circinelloides f. circinelloides (strain 1006PhL)</name>
    <name type="common">Mucormycosis agent</name>
    <name type="synonym">Calyptromyces circinelloides</name>
    <dbReference type="NCBI Taxonomy" id="1220926"/>
    <lineage>
        <taxon>Eukaryota</taxon>
        <taxon>Fungi</taxon>
        <taxon>Fungi incertae sedis</taxon>
        <taxon>Mucoromycota</taxon>
        <taxon>Mucoromycotina</taxon>
        <taxon>Mucoromycetes</taxon>
        <taxon>Mucorales</taxon>
        <taxon>Mucorineae</taxon>
        <taxon>Mucoraceae</taxon>
        <taxon>Mucor</taxon>
    </lineage>
</organism>
<dbReference type="STRING" id="1220926.S2J7H6"/>
<dbReference type="EMBL" id="KE124044">
    <property type="protein sequence ID" value="EPB84262.1"/>
    <property type="molecule type" value="Genomic_DNA"/>
</dbReference>
<evidence type="ECO:0000256" key="5">
    <source>
        <dbReference type="SAM" id="Phobius"/>
    </source>
</evidence>
<dbReference type="PANTHER" id="PTHR28013:SF3">
    <property type="entry name" value="PROTEIN DCV1-RELATED"/>
    <property type="match status" value="1"/>
</dbReference>
<evidence type="ECO:0000256" key="3">
    <source>
        <dbReference type="ARBA" id="ARBA00022989"/>
    </source>
</evidence>
<evidence type="ECO:0000256" key="4">
    <source>
        <dbReference type="ARBA" id="ARBA00023136"/>
    </source>
</evidence>
<dbReference type="InterPro" id="IPR051380">
    <property type="entry name" value="pH-response_reg_palI/RIM9"/>
</dbReference>
<keyword evidence="4 5" id="KW-0472">Membrane</keyword>
<dbReference type="Pfam" id="PF06687">
    <property type="entry name" value="SUR7"/>
    <property type="match status" value="1"/>
</dbReference>
<name>S2J7H6_MUCC1</name>
<dbReference type="GO" id="GO:0005886">
    <property type="term" value="C:plasma membrane"/>
    <property type="evidence" value="ECO:0007669"/>
    <property type="project" value="InterPro"/>
</dbReference>
<comment type="subcellular location">
    <subcellularLocation>
        <location evidence="1">Membrane</location>
        <topology evidence="1">Multi-pass membrane protein</topology>
    </subcellularLocation>
</comment>
<dbReference type="InParanoid" id="S2J7H6"/>
<evidence type="ECO:0000256" key="2">
    <source>
        <dbReference type="ARBA" id="ARBA00022692"/>
    </source>
</evidence>
<sequence length="330" mass="37010">MIQRILGLAASFFVFSSFILELFVMIGHLSNKPFLDVIYFLKANNPAYNLSYSFGLWSYCQGAYSGPIQNCSSPKAAYDWFTTPGFSDMLPNYASSKRVYGLFLALFILYFIALIFSFLLWIATLPVSLCCCTKRFRHNPGNRPLDVTMAIICGLNFLIMLVVLILALVLVIGSVKAISGASIYWNGYAGNALWLTIASVTSLFLATVCYLFKACCHHGHYDGNSRISPDLDKNHAYKNQPFDLTPHHQPYYANHTSPMITNQHAQQQPTLPQPHLLQQQSTANRNYLNPQQPQQDVSISSLSQQYSPGLQPQFLVPIYGSNENPPPNTR</sequence>
<dbReference type="OrthoDB" id="2327445at2759"/>
<dbReference type="VEuPathDB" id="FungiDB:HMPREF1544_08982"/>
<evidence type="ECO:0000313" key="7">
    <source>
        <dbReference type="Proteomes" id="UP000014254"/>
    </source>
</evidence>
<dbReference type="OMA" id="YQHAESS"/>
<evidence type="ECO:0000256" key="1">
    <source>
        <dbReference type="ARBA" id="ARBA00004141"/>
    </source>
</evidence>
<dbReference type="AlphaFoldDB" id="S2J7H6"/>
<keyword evidence="3 5" id="KW-1133">Transmembrane helix</keyword>
<feature type="transmembrane region" description="Helical" evidence="5">
    <location>
        <begin position="147"/>
        <end position="172"/>
    </location>
</feature>
<dbReference type="InterPro" id="IPR009571">
    <property type="entry name" value="SUR7/Rim9-like_fungi"/>
</dbReference>
<gene>
    <name evidence="6" type="ORF">HMPREF1544_08982</name>
</gene>
<feature type="transmembrane region" description="Helical" evidence="5">
    <location>
        <begin position="5"/>
        <end position="26"/>
    </location>
</feature>
<feature type="transmembrane region" description="Helical" evidence="5">
    <location>
        <begin position="192"/>
        <end position="212"/>
    </location>
</feature>